<feature type="binding site" evidence="9">
    <location>
        <position position="221"/>
    </location>
    <ligand>
        <name>NAD(+)</name>
        <dbReference type="ChEBI" id="CHEBI:57540"/>
    </ligand>
</feature>
<feature type="binding site" evidence="8">
    <location>
        <position position="309"/>
    </location>
    <ligand>
        <name>substrate</name>
    </ligand>
</feature>
<dbReference type="NCBIfam" id="TIGR03026">
    <property type="entry name" value="NDP-sugDHase"/>
    <property type="match status" value="1"/>
</dbReference>
<dbReference type="InterPro" id="IPR008927">
    <property type="entry name" value="6-PGluconate_DH-like_C_sf"/>
</dbReference>
<dbReference type="FunFam" id="3.40.50.720:FF:000114">
    <property type="entry name" value="UDP-glucose 6-dehydrogenase"/>
    <property type="match status" value="1"/>
</dbReference>
<dbReference type="InterPro" id="IPR028357">
    <property type="entry name" value="UDPglc_DH_bac"/>
</dbReference>
<dbReference type="InterPro" id="IPR014026">
    <property type="entry name" value="UDP-Glc/GDP-Man_DH_dimer"/>
</dbReference>
<evidence type="ECO:0000256" key="7">
    <source>
        <dbReference type="PIRSR" id="PIRSR500134-1"/>
    </source>
</evidence>
<sequence>MAICGHKDIPPSCPSKDEPMGEKIFAQFLELDVSFIAGGTKYEFAACLQGESNHNHLPCGHDLLRATSVLFAQLAFWLDKARRFVEAAISHGGACKARSATEQDGLRGWEENPGKSIRIRQQSKILEEDFVVIVDMNEDRIKRWNSDELPIYEPGLMEVVKALLADGKQACRGKNLFFSTDVKKGIGVGKGRAADLRFIESVGRTIAQYANRSKIVIEKSTVPIKTAEAIARVLSANEAAAGGSKNFWILSNPEFLAEGTAMKDLDAPDRVLIGGQDQDAIQVLADVYANWVPRDRILTTNLWSSELSKLVANAMLAQRVSSINSISRLCERTGADVKEVARAIGTDSRIGPKFLNASVGFGGSCFQKDILNLVYICQQFGLEECAAYWQQVVDMNDYQKIAFTSKIIQSLFNTVTKKKIAVLGFAFKKDTGDVRETPALMVCDMLMKDGAIVHVYDPKVVIEDALTEFKYHDLEVNKNQLIFSKSPQEACDGAHAIVVVTEWDEFKTYDYKSLYDKMMKPAFLFDGRNMLDHAALVDIGFEVHALGKGQIKSSGGQSQIPDFVTRAGSGLLSGGYSP</sequence>
<evidence type="ECO:0000256" key="5">
    <source>
        <dbReference type="ARBA" id="ARBA00023027"/>
    </source>
</evidence>
<comment type="caution">
    <text evidence="11">The sequence shown here is derived from an EMBL/GenBank/DDBJ whole genome shotgun (WGS) entry which is preliminary data.</text>
</comment>
<dbReference type="OrthoDB" id="5059218at2759"/>
<dbReference type="InterPro" id="IPR036220">
    <property type="entry name" value="UDP-Glc/GDP-Man_DH_C_sf"/>
</dbReference>
<dbReference type="PIRSF" id="PIRSF500134">
    <property type="entry name" value="UDPglc_DH_bac"/>
    <property type="match status" value="1"/>
</dbReference>
<feature type="binding site" evidence="8">
    <location>
        <begin position="255"/>
        <end position="258"/>
    </location>
    <ligand>
        <name>substrate</name>
    </ligand>
</feature>
<dbReference type="InterPro" id="IPR036291">
    <property type="entry name" value="NAD(P)-bd_dom_sf"/>
</dbReference>
<dbReference type="EMBL" id="CAMXCT030006758">
    <property type="protein sequence ID" value="CAL4806882.1"/>
    <property type="molecule type" value="Genomic_DNA"/>
</dbReference>
<keyword evidence="4" id="KW-0560">Oxidoreductase</keyword>
<evidence type="ECO:0000256" key="3">
    <source>
        <dbReference type="ARBA" id="ARBA00012954"/>
    </source>
</evidence>
<name>A0A9P1M5N7_9DINO</name>
<keyword evidence="5 9" id="KW-0520">NAD</keyword>
<dbReference type="Pfam" id="PF03720">
    <property type="entry name" value="UDPG_MGDP_dh_C"/>
    <property type="match status" value="1"/>
</dbReference>
<gene>
    <name evidence="11" type="ORF">C1SCF055_LOCUS44064</name>
</gene>
<evidence type="ECO:0000256" key="4">
    <source>
        <dbReference type="ARBA" id="ARBA00023002"/>
    </source>
</evidence>
<keyword evidence="13" id="KW-1185">Reference proteome</keyword>
<dbReference type="SMART" id="SM00984">
    <property type="entry name" value="UDPG_MGDP_dh_C"/>
    <property type="match status" value="1"/>
</dbReference>
<dbReference type="GO" id="GO:0005634">
    <property type="term" value="C:nucleus"/>
    <property type="evidence" value="ECO:0007669"/>
    <property type="project" value="TreeGrafter"/>
</dbReference>
<accession>A0A9P1M5N7</accession>
<dbReference type="GO" id="GO:0051287">
    <property type="term" value="F:NAD binding"/>
    <property type="evidence" value="ECO:0007669"/>
    <property type="project" value="InterPro"/>
</dbReference>
<evidence type="ECO:0000256" key="2">
    <source>
        <dbReference type="ARBA" id="ARBA00006601"/>
    </source>
</evidence>
<reference evidence="12" key="2">
    <citation type="submission" date="2024-04" db="EMBL/GenBank/DDBJ databases">
        <authorList>
            <person name="Chen Y."/>
            <person name="Shah S."/>
            <person name="Dougan E. K."/>
            <person name="Thang M."/>
            <person name="Chan C."/>
        </authorList>
    </citation>
    <scope>NUCLEOTIDE SEQUENCE [LARGE SCALE GENOMIC DNA]</scope>
</reference>
<reference evidence="11" key="1">
    <citation type="submission" date="2022-10" db="EMBL/GenBank/DDBJ databases">
        <authorList>
            <person name="Chen Y."/>
            <person name="Dougan E. K."/>
            <person name="Chan C."/>
            <person name="Rhodes N."/>
            <person name="Thang M."/>
        </authorList>
    </citation>
    <scope>NUCLEOTIDE SEQUENCE</scope>
</reference>
<dbReference type="InterPro" id="IPR028356">
    <property type="entry name" value="UDPglc_DH_euk"/>
</dbReference>
<evidence type="ECO:0000313" key="11">
    <source>
        <dbReference type="EMBL" id="CAI4019570.1"/>
    </source>
</evidence>
<feature type="binding site" evidence="8">
    <location>
        <position position="362"/>
    </location>
    <ligand>
        <name>substrate</name>
    </ligand>
</feature>
<feature type="domain" description="UDP-glucose/GDP-mannose dehydrogenase C-terminal" evidence="10">
    <location>
        <begin position="421"/>
        <end position="533"/>
    </location>
</feature>
<evidence type="ECO:0000256" key="9">
    <source>
        <dbReference type="PIRSR" id="PIRSR500134-3"/>
    </source>
</evidence>
<evidence type="ECO:0000256" key="1">
    <source>
        <dbReference type="ARBA" id="ARBA00004701"/>
    </source>
</evidence>
<comment type="similarity">
    <text evidence="2">Belongs to the UDP-glucose/GDP-mannose dehydrogenase family.</text>
</comment>
<dbReference type="EMBL" id="CAMXCT010006758">
    <property type="protein sequence ID" value="CAI4019570.1"/>
    <property type="molecule type" value="Genomic_DNA"/>
</dbReference>
<feature type="binding site" evidence="9">
    <location>
        <position position="368"/>
    </location>
    <ligand>
        <name>NAD(+)</name>
        <dbReference type="ChEBI" id="CHEBI:57540"/>
    </ligand>
</feature>
<dbReference type="AlphaFoldDB" id="A0A9P1M5N7"/>
<dbReference type="Pfam" id="PF00984">
    <property type="entry name" value="UDPG_MGDP_dh"/>
    <property type="match status" value="1"/>
</dbReference>
<protein>
    <recommendedName>
        <fullName evidence="3">UDP-glucose 6-dehydrogenase</fullName>
        <ecNumber evidence="3">1.1.1.22</ecNumber>
    </recommendedName>
</protein>
<dbReference type="GO" id="GO:0003979">
    <property type="term" value="F:UDP-glucose 6-dehydrogenase activity"/>
    <property type="evidence" value="ECO:0007669"/>
    <property type="project" value="UniProtKB-EC"/>
</dbReference>
<evidence type="ECO:0000313" key="13">
    <source>
        <dbReference type="Proteomes" id="UP001152797"/>
    </source>
</evidence>
<dbReference type="GO" id="GO:0000271">
    <property type="term" value="P:polysaccharide biosynthetic process"/>
    <property type="evidence" value="ECO:0007669"/>
    <property type="project" value="InterPro"/>
</dbReference>
<feature type="binding site" evidence="8">
    <location>
        <begin position="354"/>
        <end position="358"/>
    </location>
    <ligand>
        <name>substrate</name>
    </ligand>
</feature>
<comment type="pathway">
    <text evidence="1">Nucleotide-sugar biosynthesis; UDP-alpha-D-glucuronate biosynthesis; UDP-alpha-D-glucuronate from UDP-alpha-D-glucose: step 1/1.</text>
</comment>
<comment type="catalytic activity">
    <reaction evidence="6">
        <text>UDP-alpha-D-glucose + 2 NAD(+) + H2O = UDP-alpha-D-glucuronate + 2 NADH + 3 H(+)</text>
        <dbReference type="Rhea" id="RHEA:23596"/>
        <dbReference type="ChEBI" id="CHEBI:15377"/>
        <dbReference type="ChEBI" id="CHEBI:15378"/>
        <dbReference type="ChEBI" id="CHEBI:57540"/>
        <dbReference type="ChEBI" id="CHEBI:57945"/>
        <dbReference type="ChEBI" id="CHEBI:58052"/>
        <dbReference type="ChEBI" id="CHEBI:58885"/>
        <dbReference type="EC" id="1.1.1.22"/>
    </reaction>
</comment>
<evidence type="ECO:0000256" key="6">
    <source>
        <dbReference type="ARBA" id="ARBA00047473"/>
    </source>
</evidence>
<feature type="binding site" evidence="9">
    <location>
        <position position="135"/>
    </location>
    <ligand>
        <name>NAD(+)</name>
        <dbReference type="ChEBI" id="CHEBI:57540"/>
    </ligand>
</feature>
<dbReference type="SUPFAM" id="SSF51735">
    <property type="entry name" value="NAD(P)-binding Rossmann-fold domains"/>
    <property type="match status" value="1"/>
</dbReference>
<dbReference type="Proteomes" id="UP001152797">
    <property type="component" value="Unassembled WGS sequence"/>
</dbReference>
<dbReference type="EC" id="1.1.1.22" evidence="3"/>
<evidence type="ECO:0000256" key="8">
    <source>
        <dbReference type="PIRSR" id="PIRSR500134-2"/>
    </source>
</evidence>
<feature type="binding site" evidence="8">
    <location>
        <position position="428"/>
    </location>
    <ligand>
        <name>substrate</name>
    </ligand>
</feature>
<dbReference type="PIRSF" id="PIRSF000124">
    <property type="entry name" value="UDPglc_GDPman_dh"/>
    <property type="match status" value="1"/>
</dbReference>
<feature type="binding site" evidence="9">
    <location>
        <position position="258"/>
    </location>
    <ligand>
        <name>NAD(+)</name>
        <dbReference type="ChEBI" id="CHEBI:57540"/>
    </ligand>
</feature>
<feature type="active site" description="Nucleophile" evidence="7">
    <location>
        <position position="365"/>
    </location>
</feature>
<evidence type="ECO:0000313" key="12">
    <source>
        <dbReference type="EMBL" id="CAL1172945.1"/>
    </source>
</evidence>
<dbReference type="GO" id="GO:0006024">
    <property type="term" value="P:glycosaminoglycan biosynthetic process"/>
    <property type="evidence" value="ECO:0007669"/>
    <property type="project" value="TreeGrafter"/>
</dbReference>
<dbReference type="PANTHER" id="PTHR11374:SF3">
    <property type="entry name" value="UDP-GLUCOSE 6-DEHYDROGENASE"/>
    <property type="match status" value="1"/>
</dbReference>
<dbReference type="PANTHER" id="PTHR11374">
    <property type="entry name" value="UDP-GLUCOSE DEHYDROGENASE/UDP-MANNAC DEHYDROGENASE"/>
    <property type="match status" value="1"/>
</dbReference>
<dbReference type="EMBL" id="CAMXCT020006758">
    <property type="protein sequence ID" value="CAL1172945.1"/>
    <property type="molecule type" value="Genomic_DNA"/>
</dbReference>
<dbReference type="FunFam" id="1.20.5.100:FF:000001">
    <property type="entry name" value="UDP-glucose 6-dehydrogenase"/>
    <property type="match status" value="1"/>
</dbReference>
<dbReference type="Gene3D" id="1.20.5.100">
    <property type="entry name" value="Cytochrome c1, transmembrane anchor, C-terminal"/>
    <property type="match status" value="1"/>
</dbReference>
<feature type="binding site" evidence="9">
    <location>
        <position position="140"/>
    </location>
    <ligand>
        <name>NAD(+)</name>
        <dbReference type="ChEBI" id="CHEBI:57540"/>
    </ligand>
</feature>
<organism evidence="11">
    <name type="scientific">Cladocopium goreaui</name>
    <dbReference type="NCBI Taxonomy" id="2562237"/>
    <lineage>
        <taxon>Eukaryota</taxon>
        <taxon>Sar</taxon>
        <taxon>Alveolata</taxon>
        <taxon>Dinophyceae</taxon>
        <taxon>Suessiales</taxon>
        <taxon>Symbiodiniaceae</taxon>
        <taxon>Cladocopium</taxon>
    </lineage>
</organism>
<evidence type="ECO:0000259" key="10">
    <source>
        <dbReference type="SMART" id="SM00984"/>
    </source>
</evidence>
<dbReference type="Gene3D" id="3.40.50.720">
    <property type="entry name" value="NAD(P)-binding Rossmann-like Domain"/>
    <property type="match status" value="2"/>
</dbReference>
<proteinExistence type="inferred from homology"/>
<dbReference type="InterPro" id="IPR014027">
    <property type="entry name" value="UDP-Glc/GDP-Man_DH_C"/>
</dbReference>
<dbReference type="SUPFAM" id="SSF48179">
    <property type="entry name" value="6-phosphogluconate dehydrogenase C-terminal domain-like"/>
    <property type="match status" value="1"/>
</dbReference>
<dbReference type="InterPro" id="IPR017476">
    <property type="entry name" value="UDP-Glc/GDP-Man"/>
</dbReference>
<dbReference type="SUPFAM" id="SSF52413">
    <property type="entry name" value="UDP-glucose/GDP-mannose dehydrogenase C-terminal domain"/>
    <property type="match status" value="1"/>
</dbReference>
<dbReference type="InterPro" id="IPR001732">
    <property type="entry name" value="UDP-Glc/GDP-Man_DH_N"/>
</dbReference>
<dbReference type="Pfam" id="PF03721">
    <property type="entry name" value="UDPG_MGDP_dh_N"/>
    <property type="match status" value="1"/>
</dbReference>
<feature type="binding site" evidence="9">
    <location>
        <position position="435"/>
    </location>
    <ligand>
        <name>NAD(+)</name>
        <dbReference type="ChEBI" id="CHEBI:57540"/>
    </ligand>
</feature>